<dbReference type="Gene3D" id="2.60.120.260">
    <property type="entry name" value="Galactose-binding domain-like"/>
    <property type="match status" value="1"/>
</dbReference>
<reference evidence="1" key="1">
    <citation type="submission" date="2018-06" db="EMBL/GenBank/DDBJ databases">
        <authorList>
            <person name="Zhirakovskaya E."/>
        </authorList>
    </citation>
    <scope>NUCLEOTIDE SEQUENCE</scope>
</reference>
<gene>
    <name evidence="1" type="ORF">MNBD_BACTEROID05-627</name>
</gene>
<dbReference type="AlphaFoldDB" id="A0A3B0U2N1"/>
<organism evidence="1">
    <name type="scientific">hydrothermal vent metagenome</name>
    <dbReference type="NCBI Taxonomy" id="652676"/>
    <lineage>
        <taxon>unclassified sequences</taxon>
        <taxon>metagenomes</taxon>
        <taxon>ecological metagenomes</taxon>
    </lineage>
</organism>
<evidence type="ECO:0008006" key="2">
    <source>
        <dbReference type="Google" id="ProtNLM"/>
    </source>
</evidence>
<proteinExistence type="predicted"/>
<protein>
    <recommendedName>
        <fullName evidence="2">CBM-cenC domain-containing protein</fullName>
    </recommendedName>
</protein>
<name>A0A3B0U2N1_9ZZZZ</name>
<dbReference type="InterPro" id="IPR008979">
    <property type="entry name" value="Galactose-bd-like_sf"/>
</dbReference>
<dbReference type="SUPFAM" id="SSF49785">
    <property type="entry name" value="Galactose-binding domain-like"/>
    <property type="match status" value="1"/>
</dbReference>
<sequence length="208" mass="23741">MKYFLLIISGIILLFLSAYWVKCQFGINVFESSLSKYFPFKYLQGRSTHIVENPKSGKLLADSFEIPIWSKRNWSGLWAREKDLVVSTLGDCSLGSSKCLHIVSKSSKDWAYQHINNIGVAKGDVFRYQARVINKSDGDVYVRMVAYDKNMKALNWNYAGKKIAQGVDWVDVKNEFMVDGLMKYIRFGISGSGVGAVWMDDVVFEKMR</sequence>
<accession>A0A3B0U2N1</accession>
<dbReference type="EMBL" id="UOEN01000508">
    <property type="protein sequence ID" value="VAW19887.1"/>
    <property type="molecule type" value="Genomic_DNA"/>
</dbReference>
<evidence type="ECO:0000313" key="1">
    <source>
        <dbReference type="EMBL" id="VAW19887.1"/>
    </source>
</evidence>